<dbReference type="Proteomes" id="UP000534783">
    <property type="component" value="Unassembled WGS sequence"/>
</dbReference>
<evidence type="ECO:0008006" key="3">
    <source>
        <dbReference type="Google" id="ProtNLM"/>
    </source>
</evidence>
<keyword evidence="2" id="KW-1185">Reference proteome</keyword>
<evidence type="ECO:0000313" key="1">
    <source>
        <dbReference type="EMBL" id="NKE69586.1"/>
    </source>
</evidence>
<organism evidence="1 2">
    <name type="scientific">Candidatus Manganitrophus noduliformans</name>
    <dbReference type="NCBI Taxonomy" id="2606439"/>
    <lineage>
        <taxon>Bacteria</taxon>
        <taxon>Pseudomonadati</taxon>
        <taxon>Nitrospirota</taxon>
        <taxon>Nitrospiria</taxon>
        <taxon>Candidatus Troglogloeales</taxon>
        <taxon>Candidatus Manganitrophaceae</taxon>
        <taxon>Candidatus Manganitrophus</taxon>
    </lineage>
</organism>
<dbReference type="Gene3D" id="3.10.350.10">
    <property type="entry name" value="LysM domain"/>
    <property type="match status" value="1"/>
</dbReference>
<gene>
    <name evidence="1" type="ORF">MNODULE_02315</name>
</gene>
<protein>
    <recommendedName>
        <fullName evidence="3">LysM domain-containing protein</fullName>
    </recommendedName>
</protein>
<accession>A0A7X6DLV7</accession>
<dbReference type="AlphaFoldDB" id="A0A7X6DLV7"/>
<sequence>MIYKGSRYTRTEVIAPENAEEKTPRVLEIREIPKTPGVFEHIVSEGERLDHLAHRFYTDPKKYWLILDANTDELNPFHLLKPGRRIRVPQNRIV</sequence>
<proteinExistence type="predicted"/>
<dbReference type="EMBL" id="VTOW01000001">
    <property type="protein sequence ID" value="NKE69586.1"/>
    <property type="molecule type" value="Genomic_DNA"/>
</dbReference>
<comment type="caution">
    <text evidence="1">The sequence shown here is derived from an EMBL/GenBank/DDBJ whole genome shotgun (WGS) entry which is preliminary data.</text>
</comment>
<dbReference type="RefSeq" id="WP_168057881.1">
    <property type="nucleotide sequence ID" value="NZ_VTOW01000001.1"/>
</dbReference>
<dbReference type="InterPro" id="IPR036779">
    <property type="entry name" value="LysM_dom_sf"/>
</dbReference>
<reference evidence="1 2" key="1">
    <citation type="journal article" date="2020" name="Nature">
        <title>Bacterial chemolithoautotrophy via manganese oxidation.</title>
        <authorList>
            <person name="Yu H."/>
            <person name="Leadbetter J.R."/>
        </authorList>
    </citation>
    <scope>NUCLEOTIDE SEQUENCE [LARGE SCALE GENOMIC DNA]</scope>
    <source>
        <strain evidence="1 2">Mn-1</strain>
    </source>
</reference>
<name>A0A7X6DLV7_9BACT</name>
<evidence type="ECO:0000313" key="2">
    <source>
        <dbReference type="Proteomes" id="UP000534783"/>
    </source>
</evidence>